<evidence type="ECO:0000313" key="11">
    <source>
        <dbReference type="Ensembl" id="ENSOMYP00000015148.2"/>
    </source>
</evidence>
<proteinExistence type="inferred from homology"/>
<feature type="transmembrane region" description="Helical" evidence="10">
    <location>
        <begin position="12"/>
        <end position="32"/>
    </location>
</feature>
<evidence type="ECO:0000256" key="10">
    <source>
        <dbReference type="SAM" id="Phobius"/>
    </source>
</evidence>
<dbReference type="GO" id="GO:0015631">
    <property type="term" value="F:tubulin binding"/>
    <property type="evidence" value="ECO:0007669"/>
    <property type="project" value="TreeGrafter"/>
</dbReference>
<dbReference type="GO" id="GO:0007019">
    <property type="term" value="P:microtubule depolymerization"/>
    <property type="evidence" value="ECO:0007669"/>
    <property type="project" value="TreeGrafter"/>
</dbReference>
<feature type="region of interest" description="Disordered" evidence="9">
    <location>
        <begin position="92"/>
        <end position="134"/>
    </location>
</feature>
<sequence length="134" mass="14870">CPASTLFTLNLGAVSGLVSAFWGALLYSIAVVKCFVGCQSSSSPPCAILQSHEAEVLKHLAEKREHEKEVQRKAMEENNNFSKIAEEKLNQKMEANKENKEALQAAMSEKFKEKDKKLEEVRAKKETKEGGAEN</sequence>
<dbReference type="PROSITE" id="PS01041">
    <property type="entry name" value="STATHMIN_2"/>
    <property type="match status" value="1"/>
</dbReference>
<comment type="similarity">
    <text evidence="2 8">Belongs to the stathmin family.</text>
</comment>
<keyword evidence="3" id="KW-0963">Cytoplasm</keyword>
<dbReference type="GeneTree" id="ENSGT01030000234597"/>
<reference evidence="11" key="3">
    <citation type="submission" date="2025-09" db="UniProtKB">
        <authorList>
            <consortium name="Ensembl"/>
        </authorList>
    </citation>
    <scope>IDENTIFICATION</scope>
</reference>
<protein>
    <recommendedName>
        <fullName evidence="8">Stathmin</fullName>
    </recommendedName>
</protein>
<evidence type="ECO:0000313" key="12">
    <source>
        <dbReference type="Proteomes" id="UP000694395"/>
    </source>
</evidence>
<dbReference type="AlphaFoldDB" id="A0A8C7NZV4"/>
<evidence type="ECO:0000256" key="5">
    <source>
        <dbReference type="ARBA" id="ARBA00022701"/>
    </source>
</evidence>
<evidence type="ECO:0000256" key="8">
    <source>
        <dbReference type="RuleBase" id="RU004388"/>
    </source>
</evidence>
<keyword evidence="12" id="KW-1185">Reference proteome</keyword>
<evidence type="ECO:0000256" key="3">
    <source>
        <dbReference type="ARBA" id="ARBA00022490"/>
    </source>
</evidence>
<organism evidence="11 12">
    <name type="scientific">Oncorhynchus mykiss</name>
    <name type="common">Rainbow trout</name>
    <name type="synonym">Salmo gairdneri</name>
    <dbReference type="NCBI Taxonomy" id="8022"/>
    <lineage>
        <taxon>Eukaryota</taxon>
        <taxon>Metazoa</taxon>
        <taxon>Chordata</taxon>
        <taxon>Craniata</taxon>
        <taxon>Vertebrata</taxon>
        <taxon>Euteleostomi</taxon>
        <taxon>Actinopterygii</taxon>
        <taxon>Neopterygii</taxon>
        <taxon>Teleostei</taxon>
        <taxon>Protacanthopterygii</taxon>
        <taxon>Salmoniformes</taxon>
        <taxon>Salmonidae</taxon>
        <taxon>Salmoninae</taxon>
        <taxon>Oncorhynchus</taxon>
    </lineage>
</organism>
<dbReference type="SUPFAM" id="SSF101494">
    <property type="entry name" value="Stathmin"/>
    <property type="match status" value="1"/>
</dbReference>
<dbReference type="PANTHER" id="PTHR10104:SF5">
    <property type="entry name" value="STATHMIN"/>
    <property type="match status" value="1"/>
</dbReference>
<dbReference type="GO" id="GO:0043005">
    <property type="term" value="C:neuron projection"/>
    <property type="evidence" value="ECO:0007669"/>
    <property type="project" value="TreeGrafter"/>
</dbReference>
<keyword evidence="10" id="KW-1133">Transmembrane helix</keyword>
<evidence type="ECO:0000256" key="7">
    <source>
        <dbReference type="ARBA" id="ARBA00023212"/>
    </source>
</evidence>
<evidence type="ECO:0000256" key="2">
    <source>
        <dbReference type="ARBA" id="ARBA00006959"/>
    </source>
</evidence>
<keyword evidence="10" id="KW-0812">Transmembrane</keyword>
<dbReference type="PROSITE" id="PS51663">
    <property type="entry name" value="STATHMIN_3"/>
    <property type="match status" value="1"/>
</dbReference>
<evidence type="ECO:0000256" key="1">
    <source>
        <dbReference type="ARBA" id="ARBA00004245"/>
    </source>
</evidence>
<dbReference type="GO" id="GO:0005737">
    <property type="term" value="C:cytoplasm"/>
    <property type="evidence" value="ECO:0007669"/>
    <property type="project" value="TreeGrafter"/>
</dbReference>
<evidence type="ECO:0000256" key="4">
    <source>
        <dbReference type="ARBA" id="ARBA00022553"/>
    </source>
</evidence>
<keyword evidence="4" id="KW-0597">Phosphoprotein</keyword>
<gene>
    <name evidence="11" type="primary">LOC110488175</name>
</gene>
<dbReference type="Pfam" id="PF00836">
    <property type="entry name" value="Stathmin"/>
    <property type="match status" value="1"/>
</dbReference>
<reference evidence="11" key="2">
    <citation type="submission" date="2025-08" db="UniProtKB">
        <authorList>
            <consortium name="Ensembl"/>
        </authorList>
    </citation>
    <scope>IDENTIFICATION</scope>
</reference>
<dbReference type="InterPro" id="IPR000956">
    <property type="entry name" value="Stathmin_fam"/>
</dbReference>
<keyword evidence="6" id="KW-0175">Coiled coil</keyword>
<dbReference type="Proteomes" id="UP000694395">
    <property type="component" value="Chromosome 32"/>
</dbReference>
<keyword evidence="7" id="KW-0206">Cytoskeleton</keyword>
<dbReference type="InterPro" id="IPR036002">
    <property type="entry name" value="Stathmin_sf"/>
</dbReference>
<reference evidence="11" key="1">
    <citation type="submission" date="2020-07" db="EMBL/GenBank/DDBJ databases">
        <title>A long reads based de novo assembly of the rainbow trout Arlee double haploid line genome.</title>
        <authorList>
            <person name="Gao G."/>
            <person name="Palti Y."/>
        </authorList>
    </citation>
    <scope>NUCLEOTIDE SEQUENCE [LARGE SCALE GENOMIC DNA]</scope>
</reference>
<comment type="subcellular location">
    <subcellularLocation>
        <location evidence="1">Cytoplasm</location>
        <location evidence="1">Cytoskeleton</location>
    </subcellularLocation>
</comment>
<accession>A0A8C7NZV4</accession>
<name>A0A8C7NZV4_ONCMY</name>
<dbReference type="InterPro" id="IPR030514">
    <property type="entry name" value="Stathmin_CS"/>
</dbReference>
<dbReference type="Ensembl" id="ENSOMYT00000016738.2">
    <property type="protein sequence ID" value="ENSOMYP00000015148.2"/>
    <property type="gene ID" value="ENSOMYG00000007402.2"/>
</dbReference>
<dbReference type="GO" id="GO:0031175">
    <property type="term" value="P:neuron projection development"/>
    <property type="evidence" value="ECO:0007669"/>
    <property type="project" value="TreeGrafter"/>
</dbReference>
<dbReference type="GO" id="GO:0005874">
    <property type="term" value="C:microtubule"/>
    <property type="evidence" value="ECO:0007669"/>
    <property type="project" value="UniProtKB-KW"/>
</dbReference>
<keyword evidence="10" id="KW-0472">Membrane</keyword>
<dbReference type="PRINTS" id="PR00345">
    <property type="entry name" value="STATHMIN"/>
</dbReference>
<feature type="compositionally biased region" description="Basic and acidic residues" evidence="9">
    <location>
        <begin position="109"/>
        <end position="134"/>
    </location>
</feature>
<keyword evidence="5" id="KW-0493">Microtubule</keyword>
<dbReference type="Gene3D" id="6.10.280.30">
    <property type="match status" value="1"/>
</dbReference>
<dbReference type="PANTHER" id="PTHR10104">
    <property type="entry name" value="STATHMIN"/>
    <property type="match status" value="1"/>
</dbReference>
<dbReference type="GO" id="GO:0031110">
    <property type="term" value="P:regulation of microtubule polymerization or depolymerization"/>
    <property type="evidence" value="ECO:0007669"/>
    <property type="project" value="InterPro"/>
</dbReference>
<feature type="compositionally biased region" description="Basic and acidic residues" evidence="9">
    <location>
        <begin position="92"/>
        <end position="101"/>
    </location>
</feature>
<evidence type="ECO:0000256" key="9">
    <source>
        <dbReference type="SAM" id="MobiDB-lite"/>
    </source>
</evidence>
<evidence type="ECO:0000256" key="6">
    <source>
        <dbReference type="ARBA" id="ARBA00023054"/>
    </source>
</evidence>